<name>A0A955RJN1_9BACT</name>
<evidence type="ECO:0000256" key="2">
    <source>
        <dbReference type="SAM" id="Phobius"/>
    </source>
</evidence>
<evidence type="ECO:0000313" key="4">
    <source>
        <dbReference type="Proteomes" id="UP000754563"/>
    </source>
</evidence>
<dbReference type="InterPro" id="IPR008963">
    <property type="entry name" value="Purple_acid_Pase-like_N"/>
</dbReference>
<dbReference type="Gene3D" id="2.60.40.380">
    <property type="entry name" value="Purple acid phosphatase-like, N-terminal"/>
    <property type="match status" value="1"/>
</dbReference>
<dbReference type="GO" id="GO:0003993">
    <property type="term" value="F:acid phosphatase activity"/>
    <property type="evidence" value="ECO:0007669"/>
    <property type="project" value="InterPro"/>
</dbReference>
<evidence type="ECO:0000256" key="1">
    <source>
        <dbReference type="SAM" id="MobiDB-lite"/>
    </source>
</evidence>
<keyword evidence="2" id="KW-0812">Transmembrane</keyword>
<dbReference type="AlphaFoldDB" id="A0A955RJN1"/>
<keyword evidence="2" id="KW-0472">Membrane</keyword>
<dbReference type="SUPFAM" id="SSF49363">
    <property type="entry name" value="Purple acid phosphatase, N-terminal domain"/>
    <property type="match status" value="1"/>
</dbReference>
<reference evidence="3" key="1">
    <citation type="submission" date="2020-04" db="EMBL/GenBank/DDBJ databases">
        <authorList>
            <person name="Zhang T."/>
        </authorList>
    </citation>
    <scope>NUCLEOTIDE SEQUENCE</scope>
    <source>
        <strain evidence="3">HKST-UBA11</strain>
    </source>
</reference>
<feature type="compositionally biased region" description="Basic and acidic residues" evidence="1">
    <location>
        <begin position="291"/>
        <end position="319"/>
    </location>
</feature>
<reference evidence="3" key="2">
    <citation type="journal article" date="2021" name="Microbiome">
        <title>Successional dynamics and alternative stable states in a saline activated sludge microbial community over 9 years.</title>
        <authorList>
            <person name="Wang Y."/>
            <person name="Ye J."/>
            <person name="Ju F."/>
            <person name="Liu L."/>
            <person name="Boyd J.A."/>
            <person name="Deng Y."/>
            <person name="Parks D.H."/>
            <person name="Jiang X."/>
            <person name="Yin X."/>
            <person name="Woodcroft B.J."/>
            <person name="Tyson G.W."/>
            <person name="Hugenholtz P."/>
            <person name="Polz M.F."/>
            <person name="Zhang T."/>
        </authorList>
    </citation>
    <scope>NUCLEOTIDE SEQUENCE</scope>
    <source>
        <strain evidence="3">HKST-UBA11</strain>
    </source>
</reference>
<accession>A0A955RJN1</accession>
<dbReference type="CDD" id="cd00063">
    <property type="entry name" value="FN3"/>
    <property type="match status" value="1"/>
</dbReference>
<protein>
    <submittedName>
        <fullName evidence="3">Fibronectin type III domain-containing protein</fullName>
    </submittedName>
</protein>
<dbReference type="Proteomes" id="UP000754563">
    <property type="component" value="Unassembled WGS sequence"/>
</dbReference>
<keyword evidence="2" id="KW-1133">Transmembrane helix</keyword>
<organism evidence="3 4">
    <name type="scientific">Candidatus Dojkabacteria bacterium</name>
    <dbReference type="NCBI Taxonomy" id="2099670"/>
    <lineage>
        <taxon>Bacteria</taxon>
        <taxon>Candidatus Dojkabacteria</taxon>
    </lineage>
</organism>
<feature type="region of interest" description="Disordered" evidence="1">
    <location>
        <begin position="275"/>
        <end position="362"/>
    </location>
</feature>
<comment type="caution">
    <text evidence="3">The sequence shown here is derived from an EMBL/GenBank/DDBJ whole genome shotgun (WGS) entry which is preliminary data.</text>
</comment>
<gene>
    <name evidence="3" type="ORF">KC717_00110</name>
</gene>
<evidence type="ECO:0000313" key="3">
    <source>
        <dbReference type="EMBL" id="MCA9385029.1"/>
    </source>
</evidence>
<dbReference type="InterPro" id="IPR003961">
    <property type="entry name" value="FN3_dom"/>
</dbReference>
<dbReference type="EMBL" id="JAGQLH010000001">
    <property type="protein sequence ID" value="MCA9385029.1"/>
    <property type="molecule type" value="Genomic_DNA"/>
</dbReference>
<proteinExistence type="predicted"/>
<dbReference type="GO" id="GO:0046872">
    <property type="term" value="F:metal ion binding"/>
    <property type="evidence" value="ECO:0007669"/>
    <property type="project" value="InterPro"/>
</dbReference>
<feature type="transmembrane region" description="Helical" evidence="2">
    <location>
        <begin position="7"/>
        <end position="27"/>
    </location>
</feature>
<sequence>MNIRKIAFGVLGSLVFALLLFFVISYFTGRSVSVSNVKLTNVTSNGATVVWTTDKPVKGSVVVNDQEYYDDRNIEETDVGEYRYMLEKAVDRYTHSVTIRNLSPEASYDFSIKVNGVEKGVNGSTFSTLPVVEAISSPEPVYGQIFMDDGSRVNDGVVVFQKSGINGEVSQYRSSVVADGTYSLDIQNLYNVERTELFSEMASDIEIFDYFVRGEKGILEASQTVGVDGDQPVADMYVDSVVMTAMDSSIQSSVNAQGFSDILMEDGTNPEDFEVEEPIVSPKIPYEEPDTTTKKDDSKPVTDNKETLPSESTDSKKDQAVATVDEGDKNTGVTKKTGEEEGGTTKKATVVQEEDKDDELTGKQVAQDEACAHGSSGLCCVNEAYSPIDDPNTISVETIQSFCAASCSFAQAGQDALDHINSICESVTGCIEGTGEGTGLCCMTNSNTAKDPIGFCNGGCQSKVPSVLQTPAQEICNRLTFIDNSGACILSQHTGKPVADNDGDGLFESDNTSNFCNSCNNFDEIDNLAQLKEEFCSKKDSSISKDTSTSKLPSGDTSGVAVKKGADVGFGLSNLPSLNISSLDNGACASSSSNASLISVVSGVSSGQYPSGVPTGVLDQVCTHNTAKNCFPIPTGRDTYPDHTEFYICGEFVDVIDVPGGKDLNVAKLLEDIEESDGDNFYIDYGSNNTCATGEREHILTVSATPYANRDYSGIVAQIEAFKEQICPSGGTSECYENGIWDVGQIPVDNFNVTPLVDINVRICEIGSDGIIEDSSDEQTLSPAEVAQNLCGDPRDLAYSEIYATSVSTTLTVEQYRSMVFEREVNGCGTSSGVGSIPGCHVYYQQLNTTDMGKSWVIAICQESTSGGSILNQSLVSQAKAQSSVDTIDPGKYELVGDEITTKSITVTEAGPVRYFIDENGDGIKQDNEFYLEGVQDISFEINKQADAIGYRLNTGWNLIHVPLVMKGENTSQIEKASELLVELNNQGAEATHVTGYRNGQFIVYSTREDNTGNDLTFGDDFNVLPGEGYFIRSYSQSAISLTGNSVSGALEVPILNGWNLVGIYNENTESYGGFEVMNQMNTQQLSVSTLSKWENGIYTNLVSNNSVQYGSDYRVFPNAAYWVRSEANVAGVFKPE</sequence>